<dbReference type="InterPro" id="IPR006076">
    <property type="entry name" value="FAD-dep_OxRdtase"/>
</dbReference>
<keyword evidence="8" id="KW-1185">Reference proteome</keyword>
<dbReference type="GO" id="GO:0008115">
    <property type="term" value="F:sarcosine oxidase activity"/>
    <property type="evidence" value="ECO:0007669"/>
    <property type="project" value="TreeGrafter"/>
</dbReference>
<evidence type="ECO:0000313" key="8">
    <source>
        <dbReference type="Proteomes" id="UP000632740"/>
    </source>
</evidence>
<organism evidence="7 8">
    <name type="scientific">Cellulomonas chitinilytica</name>
    <dbReference type="NCBI Taxonomy" id="398759"/>
    <lineage>
        <taxon>Bacteria</taxon>
        <taxon>Bacillati</taxon>
        <taxon>Actinomycetota</taxon>
        <taxon>Actinomycetes</taxon>
        <taxon>Micrococcales</taxon>
        <taxon>Cellulomonadaceae</taxon>
        <taxon>Cellulomonas</taxon>
    </lineage>
</organism>
<feature type="region of interest" description="Disordered" evidence="5">
    <location>
        <begin position="378"/>
        <end position="421"/>
    </location>
</feature>
<evidence type="ECO:0000313" key="7">
    <source>
        <dbReference type="EMBL" id="GIG21287.1"/>
    </source>
</evidence>
<dbReference type="Gene3D" id="3.30.9.10">
    <property type="entry name" value="D-Amino Acid Oxidase, subunit A, domain 2"/>
    <property type="match status" value="1"/>
</dbReference>
<evidence type="ECO:0000256" key="4">
    <source>
        <dbReference type="ARBA" id="ARBA00023002"/>
    </source>
</evidence>
<dbReference type="InterPro" id="IPR036188">
    <property type="entry name" value="FAD/NAD-bd_sf"/>
</dbReference>
<protein>
    <submittedName>
        <fullName evidence="7">N-methyltryptophan oxidase</fullName>
    </submittedName>
</protein>
<accession>A0A919P364</accession>
<keyword evidence="4" id="KW-0560">Oxidoreductase</keyword>
<dbReference type="SUPFAM" id="SSF54373">
    <property type="entry name" value="FAD-linked reductases, C-terminal domain"/>
    <property type="match status" value="1"/>
</dbReference>
<dbReference type="PANTHER" id="PTHR10961:SF7">
    <property type="entry name" value="FAD DEPENDENT OXIDOREDUCTASE DOMAIN-CONTAINING PROTEIN"/>
    <property type="match status" value="1"/>
</dbReference>
<proteinExistence type="predicted"/>
<dbReference type="EMBL" id="BONK01000006">
    <property type="protein sequence ID" value="GIG21287.1"/>
    <property type="molecule type" value="Genomic_DNA"/>
</dbReference>
<comment type="caution">
    <text evidence="7">The sequence shown here is derived from an EMBL/GenBank/DDBJ whole genome shotgun (WGS) entry which is preliminary data.</text>
</comment>
<dbReference type="Pfam" id="PF01266">
    <property type="entry name" value="DAO"/>
    <property type="match status" value="1"/>
</dbReference>
<evidence type="ECO:0000256" key="5">
    <source>
        <dbReference type="SAM" id="MobiDB-lite"/>
    </source>
</evidence>
<evidence type="ECO:0000256" key="2">
    <source>
        <dbReference type="ARBA" id="ARBA00022630"/>
    </source>
</evidence>
<evidence type="ECO:0000259" key="6">
    <source>
        <dbReference type="Pfam" id="PF01266"/>
    </source>
</evidence>
<reference evidence="7" key="1">
    <citation type="submission" date="2021-01" db="EMBL/GenBank/DDBJ databases">
        <title>Whole genome shotgun sequence of Cellulomonas chitinilytica NBRC 110799.</title>
        <authorList>
            <person name="Komaki H."/>
            <person name="Tamura T."/>
        </authorList>
    </citation>
    <scope>NUCLEOTIDE SEQUENCE</scope>
    <source>
        <strain evidence="7">NBRC 110799</strain>
    </source>
</reference>
<feature type="domain" description="FAD dependent oxidoreductase" evidence="6">
    <location>
        <begin position="5"/>
        <end position="351"/>
    </location>
</feature>
<dbReference type="PANTHER" id="PTHR10961">
    <property type="entry name" value="PEROXISOMAL SARCOSINE OXIDASE"/>
    <property type="match status" value="1"/>
</dbReference>
<keyword evidence="3" id="KW-0274">FAD</keyword>
<feature type="compositionally biased region" description="Low complexity" evidence="5">
    <location>
        <begin position="384"/>
        <end position="421"/>
    </location>
</feature>
<gene>
    <name evidence="7" type="primary">solA</name>
    <name evidence="7" type="ORF">Cch01nite_20110</name>
</gene>
<evidence type="ECO:0000256" key="1">
    <source>
        <dbReference type="ARBA" id="ARBA00001974"/>
    </source>
</evidence>
<evidence type="ECO:0000256" key="3">
    <source>
        <dbReference type="ARBA" id="ARBA00022827"/>
    </source>
</evidence>
<dbReference type="AlphaFoldDB" id="A0A919P364"/>
<dbReference type="GO" id="GO:0050660">
    <property type="term" value="F:flavin adenine dinucleotide binding"/>
    <property type="evidence" value="ECO:0007669"/>
    <property type="project" value="InterPro"/>
</dbReference>
<sequence length="421" mass="43702">MQVVDHVVVGGGVMGSAAAWQLAARGRDVLLLERFEPGHVRGASHGASRIYRTTYDRPEYVDLALEALDLWRSLDDPSVLTLNGGVSHGVRHEGVAASFAARGVPHEWLTPAAAGERWPGLRFEGSVLHETSTAGRLHADRAVAALQGSARSHGADVRHEVQVHRVVADGSGVLLETSTGDVRARSVVVAVGAWTAGLVGPLLGVDLAPALVVTQEQPAHFAVLPGAPDEDAWPSFTHQPLGTYPWPSGTYGLATPGEGIKVGFHGVGPVTDPDRRSFTPEPGQLAELQRYAELWLPGVDPSAPAPISCTYTTTPDSDFVLDRRGPVVVAAGFSGHGFKFAPAIGRVLADLASEPVDAPARAADPAFALARLAGARPTGGGAAGARPAGARPAGAAVRPVASDRPPVSTVSTVSTVPQEIR</sequence>
<dbReference type="Gene3D" id="3.50.50.60">
    <property type="entry name" value="FAD/NAD(P)-binding domain"/>
    <property type="match status" value="1"/>
</dbReference>
<comment type="cofactor">
    <cofactor evidence="1">
        <name>FAD</name>
        <dbReference type="ChEBI" id="CHEBI:57692"/>
    </cofactor>
</comment>
<dbReference type="InterPro" id="IPR045170">
    <property type="entry name" value="MTOX"/>
</dbReference>
<name>A0A919P364_9CELL</name>
<dbReference type="SUPFAM" id="SSF51905">
    <property type="entry name" value="FAD/NAD(P)-binding domain"/>
    <property type="match status" value="1"/>
</dbReference>
<dbReference type="Proteomes" id="UP000632740">
    <property type="component" value="Unassembled WGS sequence"/>
</dbReference>
<keyword evidence="2" id="KW-0285">Flavoprotein</keyword>